<dbReference type="InterPro" id="IPR037382">
    <property type="entry name" value="Rsc/polybromo"/>
</dbReference>
<keyword evidence="3" id="KW-0156">Chromatin regulator</keyword>
<feature type="non-terminal residue" evidence="7">
    <location>
        <position position="137"/>
    </location>
</feature>
<proteinExistence type="predicted"/>
<name>A0A2I0LGP4_COLLI</name>
<comment type="subcellular location">
    <subcellularLocation>
        <location evidence="1">Nucleus</location>
    </subcellularLocation>
</comment>
<dbReference type="PANTHER" id="PTHR16062:SF19">
    <property type="entry name" value="PROTEIN POLYBROMO-1"/>
    <property type="match status" value="1"/>
</dbReference>
<dbReference type="EMBL" id="AKCR02002255">
    <property type="protein sequence ID" value="PKK16493.1"/>
    <property type="molecule type" value="Genomic_DNA"/>
</dbReference>
<dbReference type="Gene3D" id="2.30.30.490">
    <property type="match status" value="1"/>
</dbReference>
<keyword evidence="2" id="KW-0677">Repeat</keyword>
<dbReference type="InterPro" id="IPR043151">
    <property type="entry name" value="BAH_sf"/>
</dbReference>
<evidence type="ECO:0000256" key="3">
    <source>
        <dbReference type="ARBA" id="ARBA00022853"/>
    </source>
</evidence>
<dbReference type="PANTHER" id="PTHR16062">
    <property type="entry name" value="SWI/SNF-RELATED"/>
    <property type="match status" value="1"/>
</dbReference>
<protein>
    <submittedName>
        <fullName evidence="7">Protein polybromo-1-like</fullName>
    </submittedName>
</protein>
<dbReference type="STRING" id="8932.A0A2I0LGP4"/>
<evidence type="ECO:0000256" key="1">
    <source>
        <dbReference type="ARBA" id="ARBA00004123"/>
    </source>
</evidence>
<organism evidence="7 8">
    <name type="scientific">Columba livia</name>
    <name type="common">Rock dove</name>
    <dbReference type="NCBI Taxonomy" id="8932"/>
    <lineage>
        <taxon>Eukaryota</taxon>
        <taxon>Metazoa</taxon>
        <taxon>Chordata</taxon>
        <taxon>Craniata</taxon>
        <taxon>Vertebrata</taxon>
        <taxon>Euteleostomi</taxon>
        <taxon>Archelosauria</taxon>
        <taxon>Archosauria</taxon>
        <taxon>Dinosauria</taxon>
        <taxon>Saurischia</taxon>
        <taxon>Theropoda</taxon>
        <taxon>Coelurosauria</taxon>
        <taxon>Aves</taxon>
        <taxon>Neognathae</taxon>
        <taxon>Neoaves</taxon>
        <taxon>Columbimorphae</taxon>
        <taxon>Columbiformes</taxon>
        <taxon>Columbidae</taxon>
        <taxon>Columba</taxon>
    </lineage>
</organism>
<keyword evidence="8" id="KW-1185">Reference proteome</keyword>
<dbReference type="Proteomes" id="UP000053872">
    <property type="component" value="Unassembled WGS sequence"/>
</dbReference>
<gene>
    <name evidence="7" type="ORF">A306_00015347</name>
</gene>
<feature type="non-terminal residue" evidence="7">
    <location>
        <position position="1"/>
    </location>
</feature>
<dbReference type="GO" id="GO:0016586">
    <property type="term" value="C:RSC-type complex"/>
    <property type="evidence" value="ECO:0007669"/>
    <property type="project" value="InterPro"/>
</dbReference>
<dbReference type="GO" id="GO:0006338">
    <property type="term" value="P:chromatin remodeling"/>
    <property type="evidence" value="ECO:0007669"/>
    <property type="project" value="InterPro"/>
</dbReference>
<evidence type="ECO:0000256" key="2">
    <source>
        <dbReference type="ARBA" id="ARBA00022737"/>
    </source>
</evidence>
<evidence type="ECO:0000313" key="8">
    <source>
        <dbReference type="Proteomes" id="UP000053872"/>
    </source>
</evidence>
<comment type="caution">
    <text evidence="7">The sequence shown here is derived from an EMBL/GenBank/DDBJ whole genome shotgun (WGS) entry which is preliminary data.</text>
</comment>
<dbReference type="GO" id="GO:0006368">
    <property type="term" value="P:transcription elongation by RNA polymerase II"/>
    <property type="evidence" value="ECO:0007669"/>
    <property type="project" value="TreeGrafter"/>
</dbReference>
<dbReference type="GO" id="GO:0003682">
    <property type="term" value="F:chromatin binding"/>
    <property type="evidence" value="ECO:0007669"/>
    <property type="project" value="TreeGrafter"/>
</dbReference>
<evidence type="ECO:0000256" key="4">
    <source>
        <dbReference type="ARBA" id="ARBA00023015"/>
    </source>
</evidence>
<evidence type="ECO:0000256" key="6">
    <source>
        <dbReference type="ARBA" id="ARBA00023242"/>
    </source>
</evidence>
<reference evidence="7 8" key="1">
    <citation type="journal article" date="2013" name="Science">
        <title>Genomic diversity and evolution of the head crest in the rock pigeon.</title>
        <authorList>
            <person name="Shapiro M.D."/>
            <person name="Kronenberg Z."/>
            <person name="Li C."/>
            <person name="Domyan E.T."/>
            <person name="Pan H."/>
            <person name="Campbell M."/>
            <person name="Tan H."/>
            <person name="Huff C.D."/>
            <person name="Hu H."/>
            <person name="Vickrey A.I."/>
            <person name="Nielsen S.C."/>
            <person name="Stringham S.A."/>
            <person name="Hu H."/>
            <person name="Willerslev E."/>
            <person name="Gilbert M.T."/>
            <person name="Yandell M."/>
            <person name="Zhang G."/>
            <person name="Wang J."/>
        </authorList>
    </citation>
    <scope>NUCLEOTIDE SEQUENCE [LARGE SCALE GENOMIC DNA]</scope>
    <source>
        <tissue evidence="7">Blood</tissue>
    </source>
</reference>
<keyword evidence="5" id="KW-0804">Transcription</keyword>
<dbReference type="GO" id="GO:0016514">
    <property type="term" value="C:SWI/SNF complex"/>
    <property type="evidence" value="ECO:0007669"/>
    <property type="project" value="TreeGrafter"/>
</dbReference>
<dbReference type="AlphaFoldDB" id="A0A2I0LGP4"/>
<keyword evidence="6" id="KW-0539">Nucleus</keyword>
<evidence type="ECO:0000313" key="7">
    <source>
        <dbReference type="EMBL" id="PKK16493.1"/>
    </source>
</evidence>
<dbReference type="KEGG" id="clv:102097069"/>
<keyword evidence="4" id="KW-0805">Transcription regulation</keyword>
<evidence type="ECO:0000256" key="5">
    <source>
        <dbReference type="ARBA" id="ARBA00023163"/>
    </source>
</evidence>
<sequence length="137" mass="15851">EYFKLCPENFRDEDVYVCESRYSAKTKSFKKIKLWTMPVSSVRFVPRDVPLPVVRVASVFANADKVDEEKQAETLEDSKVDESILHLEKEKEDVPVEMSNGEPGCHYFEQLCYNDMWLKVGDCVFIKSHGLVRPRVG</sequence>
<accession>A0A2I0LGP4</accession>
<dbReference type="InParanoid" id="A0A2I0LGP4"/>